<dbReference type="CDD" id="cd07713">
    <property type="entry name" value="DHPS-like_MBL-fold"/>
    <property type="match status" value="1"/>
</dbReference>
<feature type="transmembrane region" description="Helical" evidence="1">
    <location>
        <begin position="9"/>
        <end position="29"/>
    </location>
</feature>
<keyword evidence="1" id="KW-1133">Transmembrane helix</keyword>
<dbReference type="Gene3D" id="3.60.15.10">
    <property type="entry name" value="Ribonuclease Z/Hydroxyacylglutathione hydrolase-like"/>
    <property type="match status" value="1"/>
</dbReference>
<dbReference type="InterPro" id="IPR001279">
    <property type="entry name" value="Metallo-B-lactamas"/>
</dbReference>
<gene>
    <name evidence="3" type="ORF">S01H4_16391</name>
</gene>
<comment type="caution">
    <text evidence="3">The sequence shown here is derived from an EMBL/GenBank/DDBJ whole genome shotgun (WGS) entry which is preliminary data.</text>
</comment>
<dbReference type="EMBL" id="BART01007188">
    <property type="protein sequence ID" value="GAG54712.1"/>
    <property type="molecule type" value="Genomic_DNA"/>
</dbReference>
<dbReference type="Pfam" id="PF00753">
    <property type="entry name" value="Lactamase_B"/>
    <property type="match status" value="1"/>
</dbReference>
<dbReference type="SUPFAM" id="SSF56281">
    <property type="entry name" value="Metallo-hydrolase/oxidoreductase"/>
    <property type="match status" value="1"/>
</dbReference>
<sequence length="261" mass="28900">MRIMNKKLLYFLLVIGLTVVGMWIGRYYMSPKEIIEAQKVDPIPYPAEGKISIISVYDNYYINPNLTTSWGFGCIIRTSTKNILFDTGGDSAILLSNMEKMDIDPKDMNIVVISHIHGDHVGGLNGFLKRNGDIKVYIPSSFPNSIREKIKSYGAEYQDVKGTIQISNNVYTTGEMGIGIKEQSLIINTKKGVVVITGCAHPGVTNIVRKSKELLHEEVYLVLGGFHLSGASDSKLKSIIKDFRKLGVQKVAPSHCSGNRC</sequence>
<protein>
    <recommendedName>
        <fullName evidence="2">Metallo-beta-lactamase domain-containing protein</fullName>
    </recommendedName>
</protein>
<feature type="domain" description="Metallo-beta-lactamase" evidence="2">
    <location>
        <begin position="70"/>
        <end position="255"/>
    </location>
</feature>
<organism evidence="3">
    <name type="scientific">marine sediment metagenome</name>
    <dbReference type="NCBI Taxonomy" id="412755"/>
    <lineage>
        <taxon>unclassified sequences</taxon>
        <taxon>metagenomes</taxon>
        <taxon>ecological metagenomes</taxon>
    </lineage>
</organism>
<keyword evidence="1" id="KW-0472">Membrane</keyword>
<dbReference type="SMART" id="SM00849">
    <property type="entry name" value="Lactamase_B"/>
    <property type="match status" value="1"/>
</dbReference>
<dbReference type="PANTHER" id="PTHR13754">
    <property type="entry name" value="METALLO-BETA-LACTAMASE SUPERFAMILY PROTEIN"/>
    <property type="match status" value="1"/>
</dbReference>
<reference evidence="3" key="1">
    <citation type="journal article" date="2014" name="Front. Microbiol.">
        <title>High frequency of phylogenetically diverse reductive dehalogenase-homologous genes in deep subseafloor sedimentary metagenomes.</title>
        <authorList>
            <person name="Kawai M."/>
            <person name="Futagami T."/>
            <person name="Toyoda A."/>
            <person name="Takaki Y."/>
            <person name="Nishi S."/>
            <person name="Hori S."/>
            <person name="Arai W."/>
            <person name="Tsubouchi T."/>
            <person name="Morono Y."/>
            <person name="Uchiyama I."/>
            <person name="Ito T."/>
            <person name="Fujiyama A."/>
            <person name="Inagaki F."/>
            <person name="Takami H."/>
        </authorList>
    </citation>
    <scope>NUCLEOTIDE SEQUENCE</scope>
    <source>
        <strain evidence="3">Expedition CK06-06</strain>
    </source>
</reference>
<keyword evidence="1" id="KW-0812">Transmembrane</keyword>
<dbReference type="PANTHER" id="PTHR13754:SF13">
    <property type="entry name" value="METALLO-BETA-LACTAMASE SUPERFAMILY PROTEIN (AFU_ORTHOLOGUE AFUA_3G07630)"/>
    <property type="match status" value="1"/>
</dbReference>
<dbReference type="InterPro" id="IPR036866">
    <property type="entry name" value="RibonucZ/Hydroxyglut_hydro"/>
</dbReference>
<feature type="non-terminal residue" evidence="3">
    <location>
        <position position="261"/>
    </location>
</feature>
<accession>X0Z8L7</accession>
<dbReference type="InterPro" id="IPR041712">
    <property type="entry name" value="DHPS-like_MBL-fold"/>
</dbReference>
<evidence type="ECO:0000313" key="3">
    <source>
        <dbReference type="EMBL" id="GAG54712.1"/>
    </source>
</evidence>
<dbReference type="AlphaFoldDB" id="X0Z8L7"/>
<proteinExistence type="predicted"/>
<evidence type="ECO:0000259" key="2">
    <source>
        <dbReference type="SMART" id="SM00849"/>
    </source>
</evidence>
<dbReference type="InterPro" id="IPR052926">
    <property type="entry name" value="Metallo-beta-lactamase_dom"/>
</dbReference>
<dbReference type="GO" id="GO:0016740">
    <property type="term" value="F:transferase activity"/>
    <property type="evidence" value="ECO:0007669"/>
    <property type="project" value="TreeGrafter"/>
</dbReference>
<evidence type="ECO:0000256" key="1">
    <source>
        <dbReference type="SAM" id="Phobius"/>
    </source>
</evidence>
<name>X0Z8L7_9ZZZZ</name>